<dbReference type="PROSITE" id="PS51257">
    <property type="entry name" value="PROKAR_LIPOPROTEIN"/>
    <property type="match status" value="1"/>
</dbReference>
<dbReference type="PANTHER" id="PTHR43649:SF33">
    <property type="entry name" value="POLYGALACTURONAN_RHAMNOGALACTURONAN-BINDING PROTEIN YTCQ"/>
    <property type="match status" value="1"/>
</dbReference>
<keyword evidence="5" id="KW-0449">Lipoprotein</keyword>
<dbReference type="InterPro" id="IPR006059">
    <property type="entry name" value="SBP"/>
</dbReference>
<organism evidence="7 8">
    <name type="scientific">Nonomuraea solani</name>
    <dbReference type="NCBI Taxonomy" id="1144553"/>
    <lineage>
        <taxon>Bacteria</taxon>
        <taxon>Bacillati</taxon>
        <taxon>Actinomycetota</taxon>
        <taxon>Actinomycetes</taxon>
        <taxon>Streptosporangiales</taxon>
        <taxon>Streptosporangiaceae</taxon>
        <taxon>Nonomuraea</taxon>
    </lineage>
</organism>
<keyword evidence="1" id="KW-1003">Cell membrane</keyword>
<dbReference type="PANTHER" id="PTHR43649">
    <property type="entry name" value="ARABINOSE-BINDING PROTEIN-RELATED"/>
    <property type="match status" value="1"/>
</dbReference>
<proteinExistence type="predicted"/>
<gene>
    <name evidence="7" type="ORF">SAMN05444920_106362</name>
</gene>
<evidence type="ECO:0000256" key="1">
    <source>
        <dbReference type="ARBA" id="ARBA00022475"/>
    </source>
</evidence>
<dbReference type="Pfam" id="PF01547">
    <property type="entry name" value="SBP_bac_1"/>
    <property type="match status" value="1"/>
</dbReference>
<accession>A0A1H6DUN3</accession>
<dbReference type="SUPFAM" id="SSF53850">
    <property type="entry name" value="Periplasmic binding protein-like II"/>
    <property type="match status" value="1"/>
</dbReference>
<evidence type="ECO:0000256" key="4">
    <source>
        <dbReference type="ARBA" id="ARBA00023139"/>
    </source>
</evidence>
<evidence type="ECO:0000256" key="6">
    <source>
        <dbReference type="SAM" id="SignalP"/>
    </source>
</evidence>
<evidence type="ECO:0000313" key="8">
    <source>
        <dbReference type="Proteomes" id="UP000236732"/>
    </source>
</evidence>
<protein>
    <submittedName>
        <fullName evidence="7">Raffinose/stachyose/melibiose transport system substrate-binding protein</fullName>
    </submittedName>
</protein>
<reference evidence="7 8" key="1">
    <citation type="submission" date="2016-10" db="EMBL/GenBank/DDBJ databases">
        <authorList>
            <person name="de Groot N.N."/>
        </authorList>
    </citation>
    <scope>NUCLEOTIDE SEQUENCE [LARGE SCALE GENOMIC DNA]</scope>
    <source>
        <strain evidence="7 8">CGMCC 4.7037</strain>
    </source>
</reference>
<keyword evidence="2 6" id="KW-0732">Signal</keyword>
<dbReference type="AlphaFoldDB" id="A0A1H6DUN3"/>
<evidence type="ECO:0000256" key="3">
    <source>
        <dbReference type="ARBA" id="ARBA00023136"/>
    </source>
</evidence>
<evidence type="ECO:0000313" key="7">
    <source>
        <dbReference type="EMBL" id="SEG89001.1"/>
    </source>
</evidence>
<keyword evidence="8" id="KW-1185">Reference proteome</keyword>
<sequence length="415" mass="43227">MHNRKIAAVAGIAALTLAACGSPPQTSEKTKALTIATTSNNQAPMEAVIEAYKKKTGLDVNLTVADTAQYQTTLRTQLSSGTASDVFTVWPGSGNPGAITILQKAGYLADLSDRPWTTKVEPGTAETLRIGGKTYGLPSKLDAIGAIYNAGTLKETGLKVPATYTELLKFCADVKAKGKVAFALGLQTDWVTQLIPYALVASTVYAADPAFNDKMAKRQATFAGSGWEAALAKYTEMNKSGCFNDDPLGTDVTASYSLVNTGKAVGVVQVLASFSQITSAAPKGTEFGFFPLPGGDTGTNPIPRGIGVSFAVNDKAKNRVNALGFVDWLATPEATKAWFGTAPGIPAIQGAEVEAEPAVRAAIDIIAAGKTAPFPDTGWPSAKVQAAHLAGIQRLFSGQADAKQVLASMDEAYGR</sequence>
<dbReference type="RefSeq" id="WP_103958269.1">
    <property type="nucleotide sequence ID" value="NZ_FNVT01000006.1"/>
</dbReference>
<evidence type="ECO:0000256" key="2">
    <source>
        <dbReference type="ARBA" id="ARBA00022729"/>
    </source>
</evidence>
<dbReference type="EMBL" id="FNVT01000006">
    <property type="protein sequence ID" value="SEG89001.1"/>
    <property type="molecule type" value="Genomic_DNA"/>
</dbReference>
<keyword evidence="4" id="KW-0564">Palmitate</keyword>
<dbReference type="Proteomes" id="UP000236732">
    <property type="component" value="Unassembled WGS sequence"/>
</dbReference>
<dbReference type="InterPro" id="IPR050490">
    <property type="entry name" value="Bact_solute-bd_prot1"/>
</dbReference>
<dbReference type="Gene3D" id="3.40.190.10">
    <property type="entry name" value="Periplasmic binding protein-like II"/>
    <property type="match status" value="2"/>
</dbReference>
<name>A0A1H6DUN3_9ACTN</name>
<evidence type="ECO:0000256" key="5">
    <source>
        <dbReference type="ARBA" id="ARBA00023288"/>
    </source>
</evidence>
<keyword evidence="3" id="KW-0472">Membrane</keyword>
<dbReference type="OrthoDB" id="3256840at2"/>
<feature type="signal peptide" evidence="6">
    <location>
        <begin position="1"/>
        <end position="21"/>
    </location>
</feature>
<feature type="chain" id="PRO_5039429861" evidence="6">
    <location>
        <begin position="22"/>
        <end position="415"/>
    </location>
</feature>